<protein>
    <submittedName>
        <fullName evidence="2">DUF3136 domain-containing protein</fullName>
    </submittedName>
</protein>
<dbReference type="AlphaFoldDB" id="A0A524RR80"/>
<dbReference type="InterPro" id="IPR021483">
    <property type="entry name" value="DUF3136"/>
</dbReference>
<sequence>MNPFSPEAQTRQSIAELESKHELYCKAFRLLLADKVSLNKMQKTLAWHKLQLLHEVLPNRYRSPLEMFAQQRKPKARRRSQRKDPAIAVATA</sequence>
<evidence type="ECO:0000313" key="2">
    <source>
        <dbReference type="EMBL" id="TGG96830.1"/>
    </source>
</evidence>
<accession>A0A524RR80</accession>
<name>A0A524RR80_9CHRO</name>
<feature type="region of interest" description="Disordered" evidence="1">
    <location>
        <begin position="69"/>
        <end position="92"/>
    </location>
</feature>
<reference evidence="2 3" key="1">
    <citation type="journal article" date="2019" name="mSystems">
        <title>Life at home and on the roam: Genomic adaptions reflect the dual lifestyle of an intracellular, facultative symbiont.</title>
        <authorList>
            <person name="Burgsdorf I."/>
        </authorList>
    </citation>
    <scope>NUCLEOTIDE SEQUENCE [LARGE SCALE GENOMIC DNA]</scope>
    <source>
        <strain evidence="2">277cV</strain>
    </source>
</reference>
<gene>
    <name evidence="2" type="ORF">ERJ67_00295</name>
</gene>
<comment type="caution">
    <text evidence="2">The sequence shown here is derived from an EMBL/GenBank/DDBJ whole genome shotgun (WGS) entry which is preliminary data.</text>
</comment>
<evidence type="ECO:0000256" key="1">
    <source>
        <dbReference type="SAM" id="MobiDB-lite"/>
    </source>
</evidence>
<dbReference type="Proteomes" id="UP000317990">
    <property type="component" value="Unassembled WGS sequence"/>
</dbReference>
<evidence type="ECO:0000313" key="3">
    <source>
        <dbReference type="Proteomes" id="UP000317990"/>
    </source>
</evidence>
<proteinExistence type="predicted"/>
<dbReference type="EMBL" id="SRMO01000001">
    <property type="protein sequence ID" value="TGG96830.1"/>
    <property type="molecule type" value="Genomic_DNA"/>
</dbReference>
<feature type="compositionally biased region" description="Basic residues" evidence="1">
    <location>
        <begin position="72"/>
        <end position="81"/>
    </location>
</feature>
<dbReference type="Pfam" id="PF11334">
    <property type="entry name" value="DUF3136"/>
    <property type="match status" value="1"/>
</dbReference>
<organism evidence="2 3">
    <name type="scientific">Aphanocapsa feldmannii 277cV</name>
    <dbReference type="NCBI Taxonomy" id="2507553"/>
    <lineage>
        <taxon>Bacteria</taxon>
        <taxon>Bacillati</taxon>
        <taxon>Cyanobacteriota</taxon>
        <taxon>Cyanophyceae</taxon>
        <taxon>Oscillatoriophycideae</taxon>
        <taxon>Chroococcales</taxon>
        <taxon>Microcystaceae</taxon>
        <taxon>Aphanocapsa</taxon>
    </lineage>
</organism>